<dbReference type="PANTHER" id="PTHR43792:SF8">
    <property type="entry name" value="[RIBOSOMAL PROTEIN US5]-ALANINE N-ACETYLTRANSFERASE"/>
    <property type="match status" value="1"/>
</dbReference>
<keyword evidence="2" id="KW-0012">Acyltransferase</keyword>
<dbReference type="InterPro" id="IPR016181">
    <property type="entry name" value="Acyl_CoA_acyltransferase"/>
</dbReference>
<comment type="similarity">
    <text evidence="3">Belongs to the acetyltransferase family. RimJ subfamily.</text>
</comment>
<evidence type="ECO:0000313" key="6">
    <source>
        <dbReference type="Proteomes" id="UP000199013"/>
    </source>
</evidence>
<proteinExistence type="inferred from homology"/>
<dbReference type="InterPro" id="IPR000182">
    <property type="entry name" value="GNAT_dom"/>
</dbReference>
<evidence type="ECO:0000259" key="4">
    <source>
        <dbReference type="PROSITE" id="PS51186"/>
    </source>
</evidence>
<evidence type="ECO:0000313" key="5">
    <source>
        <dbReference type="EMBL" id="SBW28803.1"/>
    </source>
</evidence>
<dbReference type="PANTHER" id="PTHR43792">
    <property type="entry name" value="GNAT FAMILY, PUTATIVE (AFU_ORTHOLOGUE AFUA_3G00765)-RELATED-RELATED"/>
    <property type="match status" value="1"/>
</dbReference>
<protein>
    <submittedName>
        <fullName evidence="5">N-acetyltransferase GCN5</fullName>
    </submittedName>
</protein>
<name>A0A1C3PG20_9ACTN</name>
<organism evidence="5 6">
    <name type="scientific">Candidatus Protofrankia californiensis</name>
    <dbReference type="NCBI Taxonomy" id="1839754"/>
    <lineage>
        <taxon>Bacteria</taxon>
        <taxon>Bacillati</taxon>
        <taxon>Actinomycetota</taxon>
        <taxon>Actinomycetes</taxon>
        <taxon>Frankiales</taxon>
        <taxon>Frankiaceae</taxon>
        <taxon>Protofrankia</taxon>
    </lineage>
</organism>
<dbReference type="GO" id="GO:0005737">
    <property type="term" value="C:cytoplasm"/>
    <property type="evidence" value="ECO:0007669"/>
    <property type="project" value="TreeGrafter"/>
</dbReference>
<dbReference type="AlphaFoldDB" id="A0A1C3PG20"/>
<dbReference type="GO" id="GO:0008999">
    <property type="term" value="F:protein-N-terminal-alanine acetyltransferase activity"/>
    <property type="evidence" value="ECO:0007669"/>
    <property type="project" value="TreeGrafter"/>
</dbReference>
<keyword evidence="1 5" id="KW-0808">Transferase</keyword>
<dbReference type="SUPFAM" id="SSF55729">
    <property type="entry name" value="Acyl-CoA N-acyltransferases (Nat)"/>
    <property type="match status" value="1"/>
</dbReference>
<evidence type="ECO:0000256" key="3">
    <source>
        <dbReference type="ARBA" id="ARBA00038502"/>
    </source>
</evidence>
<sequence length="210" mass="23608">MKAPGWPVSLTDGPVGVRPLRLREAVTWVDLRVRNGDWLAPWEATPKALPVTEDAWAQRQTIGVYTQMVRRLRRHARLGQALPFAVTFEGRLVGQITVSTIVRGALNSGHVGYWVDRMYAGRGITPTALALVVDHSFTAVALHRVEAHVRPENTASRRVVEKLGFREEGFHRRYLAIGGAYRDHISYALTVEDAPEGLLNRWHSVRAPHR</sequence>
<keyword evidence="6" id="KW-1185">Reference proteome</keyword>
<dbReference type="Proteomes" id="UP000199013">
    <property type="component" value="Unassembled WGS sequence"/>
</dbReference>
<feature type="domain" description="N-acetyltransferase" evidence="4">
    <location>
        <begin position="31"/>
        <end position="192"/>
    </location>
</feature>
<dbReference type="RefSeq" id="WP_131764651.1">
    <property type="nucleotide sequence ID" value="NZ_CAAAFT010000471.1"/>
</dbReference>
<gene>
    <name evidence="5" type="ORF">FDG2_6024</name>
</gene>
<accession>A0A1C3PG20</accession>
<evidence type="ECO:0000256" key="2">
    <source>
        <dbReference type="ARBA" id="ARBA00023315"/>
    </source>
</evidence>
<evidence type="ECO:0000256" key="1">
    <source>
        <dbReference type="ARBA" id="ARBA00022679"/>
    </source>
</evidence>
<dbReference type="EMBL" id="FLUV01002491">
    <property type="protein sequence ID" value="SBW28803.1"/>
    <property type="molecule type" value="Genomic_DNA"/>
</dbReference>
<dbReference type="PROSITE" id="PS51186">
    <property type="entry name" value="GNAT"/>
    <property type="match status" value="1"/>
</dbReference>
<dbReference type="Pfam" id="PF13302">
    <property type="entry name" value="Acetyltransf_3"/>
    <property type="match status" value="1"/>
</dbReference>
<dbReference type="Gene3D" id="3.40.630.30">
    <property type="match status" value="1"/>
</dbReference>
<dbReference type="InterPro" id="IPR051531">
    <property type="entry name" value="N-acetyltransferase"/>
</dbReference>
<reference evidence="6" key="1">
    <citation type="submission" date="2016-02" db="EMBL/GenBank/DDBJ databases">
        <authorList>
            <person name="Wibberg D."/>
        </authorList>
    </citation>
    <scope>NUCLEOTIDE SEQUENCE [LARGE SCALE GENOMIC DNA]</scope>
</reference>